<dbReference type="SUPFAM" id="SSF56176">
    <property type="entry name" value="FAD-binding/transporter-associated domain-like"/>
    <property type="match status" value="1"/>
</dbReference>
<feature type="domain" description="FAD-binding PCMH-type" evidence="6">
    <location>
        <begin position="34"/>
        <end position="213"/>
    </location>
</feature>
<keyword evidence="5 7" id="KW-0560">Oxidoreductase</keyword>
<dbReference type="EMBL" id="WEGK01000015">
    <property type="protein sequence ID" value="MQY22784.1"/>
    <property type="molecule type" value="Genomic_DNA"/>
</dbReference>
<evidence type="ECO:0000256" key="1">
    <source>
        <dbReference type="ARBA" id="ARBA00001974"/>
    </source>
</evidence>
<dbReference type="FunFam" id="3.30.70.2740:FF:000001">
    <property type="entry name" value="D-lactate dehydrogenase mitochondrial"/>
    <property type="match status" value="1"/>
</dbReference>
<dbReference type="Proteomes" id="UP000438448">
    <property type="component" value="Unassembled WGS sequence"/>
</dbReference>
<comment type="caution">
    <text evidence="7">The sequence shown here is derived from an EMBL/GenBank/DDBJ whole genome shotgun (WGS) entry which is preliminary data.</text>
</comment>
<accession>A0A7K0DD17</accession>
<evidence type="ECO:0000256" key="5">
    <source>
        <dbReference type="ARBA" id="ARBA00023002"/>
    </source>
</evidence>
<dbReference type="OrthoDB" id="9770306at2"/>
<dbReference type="FunFam" id="1.10.45.10:FF:000001">
    <property type="entry name" value="D-lactate dehydrogenase mitochondrial"/>
    <property type="match status" value="1"/>
</dbReference>
<evidence type="ECO:0000256" key="4">
    <source>
        <dbReference type="ARBA" id="ARBA00022827"/>
    </source>
</evidence>
<evidence type="ECO:0000313" key="7">
    <source>
        <dbReference type="EMBL" id="MQY22784.1"/>
    </source>
</evidence>
<gene>
    <name evidence="7" type="ORF">NRB20_59060</name>
</gene>
<dbReference type="InterPro" id="IPR016171">
    <property type="entry name" value="Vanillyl_alc_oxidase_C-sub2"/>
</dbReference>
<dbReference type="Gene3D" id="3.30.465.10">
    <property type="match status" value="1"/>
</dbReference>
<dbReference type="InterPro" id="IPR004113">
    <property type="entry name" value="FAD-bd_oxidored_4_C"/>
</dbReference>
<comment type="similarity">
    <text evidence="2">Belongs to the FAD-binding oxidoreductase/transferase type 4 family.</text>
</comment>
<organism evidence="7 8">
    <name type="scientific">Nocardia macrotermitis</name>
    <dbReference type="NCBI Taxonomy" id="2585198"/>
    <lineage>
        <taxon>Bacteria</taxon>
        <taxon>Bacillati</taxon>
        <taxon>Actinomycetota</taxon>
        <taxon>Actinomycetes</taxon>
        <taxon>Mycobacteriales</taxon>
        <taxon>Nocardiaceae</taxon>
        <taxon>Nocardia</taxon>
    </lineage>
</organism>
<keyword evidence="8" id="KW-1185">Reference proteome</keyword>
<dbReference type="GO" id="GO:0071949">
    <property type="term" value="F:FAD binding"/>
    <property type="evidence" value="ECO:0007669"/>
    <property type="project" value="InterPro"/>
</dbReference>
<comment type="cofactor">
    <cofactor evidence="1">
        <name>FAD</name>
        <dbReference type="ChEBI" id="CHEBI:57692"/>
    </cofactor>
</comment>
<reference evidence="7 8" key="1">
    <citation type="submission" date="2019-10" db="EMBL/GenBank/DDBJ databases">
        <title>Nocardia macrotermitis sp. nov. and Nocardia aurantia sp. nov., isolated from the gut of fungus growing-termite Macrotermes natalensis.</title>
        <authorList>
            <person name="Benndorf R."/>
            <person name="Schwitalla J."/>
            <person name="Martin K."/>
            <person name="De Beer W."/>
            <person name="Kaster A.-K."/>
            <person name="Vollmers J."/>
            <person name="Poulsen M."/>
            <person name="Beemelmanns C."/>
        </authorList>
    </citation>
    <scope>NUCLEOTIDE SEQUENCE [LARGE SCALE GENOMIC DNA]</scope>
    <source>
        <strain evidence="7 8">RB20</strain>
    </source>
</reference>
<dbReference type="InterPro" id="IPR016169">
    <property type="entry name" value="FAD-bd_PCMH_sub2"/>
</dbReference>
<protein>
    <submittedName>
        <fullName evidence="7">Putative FAD-linked oxidoreductase</fullName>
        <ecNumber evidence="7">1.-.-.-</ecNumber>
    </submittedName>
</protein>
<keyword evidence="3" id="KW-0285">Flavoprotein</keyword>
<sequence length="450" mass="46186">MALPTDEIRAFTGKVLRGGDIPEVYRTDRSGYVAAGEPEVLVLAADVDDVRRAVVAAAGAGLSVVVRGGGSGLAGGAAAGAGSLILDVSGLNRILEIAADDEVAVVEAGVSAAVLDAAAHRHGLRYTPDPASTAISTIGGNIATNAGGLRCVKYGVTGDATLGLDVVLADGQLLHTGRRTAKGVAGLDLTSLFTGSEGILGVIVAATVRLRPVPIDTITIAAYFDDVESAAAACAAVLAARVRPAMLELLDESSLREAQDLLGVRGESAGAFVVAQTDGFGARAEADIVAKTFGEFTSRVRTGSDPDAAAELLAVRRAALPALERHGRVLIEDIVVPRSRIATAVRRITETAARHRSRINTFGHAGDGNLHPIIVVPADDPDAYTRAVAAADEIFATALELGGTITGEHGVGVLKRAWLAREQGPTALRTQQSIRHALDPNGLFNPGKAL</sequence>
<keyword evidence="4" id="KW-0274">FAD</keyword>
<evidence type="ECO:0000313" key="8">
    <source>
        <dbReference type="Proteomes" id="UP000438448"/>
    </source>
</evidence>
<dbReference type="GO" id="GO:0016491">
    <property type="term" value="F:oxidoreductase activity"/>
    <property type="evidence" value="ECO:0007669"/>
    <property type="project" value="UniProtKB-KW"/>
</dbReference>
<evidence type="ECO:0000259" key="6">
    <source>
        <dbReference type="PROSITE" id="PS51387"/>
    </source>
</evidence>
<dbReference type="SUPFAM" id="SSF55103">
    <property type="entry name" value="FAD-linked oxidases, C-terminal domain"/>
    <property type="match status" value="1"/>
</dbReference>
<dbReference type="InterPro" id="IPR016164">
    <property type="entry name" value="FAD-linked_Oxase-like_C"/>
</dbReference>
<dbReference type="Gene3D" id="1.10.45.10">
    <property type="entry name" value="Vanillyl-alcohol Oxidase, Chain A, domain 4"/>
    <property type="match status" value="1"/>
</dbReference>
<evidence type="ECO:0000256" key="2">
    <source>
        <dbReference type="ARBA" id="ARBA00008000"/>
    </source>
</evidence>
<dbReference type="AlphaFoldDB" id="A0A7K0DD17"/>
<dbReference type="PANTHER" id="PTHR42934">
    <property type="entry name" value="GLYCOLATE OXIDASE SUBUNIT GLCD"/>
    <property type="match status" value="1"/>
</dbReference>
<dbReference type="InterPro" id="IPR016166">
    <property type="entry name" value="FAD-bd_PCMH"/>
</dbReference>
<dbReference type="Pfam" id="PF02913">
    <property type="entry name" value="FAD-oxidase_C"/>
    <property type="match status" value="1"/>
</dbReference>
<dbReference type="EC" id="1.-.-.-" evidence="7"/>
<dbReference type="PROSITE" id="PS51387">
    <property type="entry name" value="FAD_PCMH"/>
    <property type="match status" value="1"/>
</dbReference>
<name>A0A7K0DD17_9NOCA</name>
<dbReference type="InterPro" id="IPR036318">
    <property type="entry name" value="FAD-bd_PCMH-like_sf"/>
</dbReference>
<dbReference type="RefSeq" id="WP_153414608.1">
    <property type="nucleotide sequence ID" value="NZ_WEGK01000015.1"/>
</dbReference>
<dbReference type="InterPro" id="IPR051914">
    <property type="entry name" value="FAD-linked_OxidoTrans_Type4"/>
</dbReference>
<dbReference type="Gene3D" id="3.30.70.2740">
    <property type="match status" value="1"/>
</dbReference>
<evidence type="ECO:0000256" key="3">
    <source>
        <dbReference type="ARBA" id="ARBA00022630"/>
    </source>
</evidence>
<dbReference type="InterPro" id="IPR006094">
    <property type="entry name" value="Oxid_FAD_bind_N"/>
</dbReference>
<proteinExistence type="inferred from homology"/>
<dbReference type="PANTHER" id="PTHR42934:SF2">
    <property type="entry name" value="GLYCOLATE OXIDASE SUBUNIT GLCD"/>
    <property type="match status" value="1"/>
</dbReference>
<dbReference type="Pfam" id="PF01565">
    <property type="entry name" value="FAD_binding_4"/>
    <property type="match status" value="1"/>
</dbReference>